<dbReference type="Proteomes" id="UP001499989">
    <property type="component" value="Unassembled WGS sequence"/>
</dbReference>
<keyword evidence="2" id="KW-0812">Transmembrane</keyword>
<feature type="transmembrane region" description="Helical" evidence="2">
    <location>
        <begin position="31"/>
        <end position="53"/>
    </location>
</feature>
<evidence type="ECO:0000313" key="4">
    <source>
        <dbReference type="Proteomes" id="UP001499989"/>
    </source>
</evidence>
<feature type="region of interest" description="Disordered" evidence="1">
    <location>
        <begin position="1"/>
        <end position="21"/>
    </location>
</feature>
<evidence type="ECO:0000313" key="3">
    <source>
        <dbReference type="EMBL" id="GAA2705157.1"/>
    </source>
</evidence>
<reference evidence="3 4" key="1">
    <citation type="journal article" date="2019" name="Int. J. Syst. Evol. Microbiol.">
        <title>The Global Catalogue of Microorganisms (GCM) 10K type strain sequencing project: providing services to taxonomists for standard genome sequencing and annotation.</title>
        <authorList>
            <consortium name="The Broad Institute Genomics Platform"/>
            <consortium name="The Broad Institute Genome Sequencing Center for Infectious Disease"/>
            <person name="Wu L."/>
            <person name="Ma J."/>
        </authorList>
    </citation>
    <scope>NUCLEOTIDE SEQUENCE [LARGE SCALE GENOMIC DNA]</scope>
    <source>
        <strain evidence="3 4">JCM 4531</strain>
    </source>
</reference>
<dbReference type="RefSeq" id="WP_210984576.1">
    <property type="nucleotide sequence ID" value="NZ_BAAASK010000055.1"/>
</dbReference>
<comment type="caution">
    <text evidence="3">The sequence shown here is derived from an EMBL/GenBank/DDBJ whole genome shotgun (WGS) entry which is preliminary data.</text>
</comment>
<accession>A0ABN3TJP8</accession>
<evidence type="ECO:0000256" key="2">
    <source>
        <dbReference type="SAM" id="Phobius"/>
    </source>
</evidence>
<keyword evidence="4" id="KW-1185">Reference proteome</keyword>
<name>A0ABN3TJP8_9ACTN</name>
<protein>
    <submittedName>
        <fullName evidence="3">Uncharacterized protein</fullName>
    </submittedName>
</protein>
<gene>
    <name evidence="3" type="ORF">GCM10010310_79880</name>
</gene>
<evidence type="ECO:0000256" key="1">
    <source>
        <dbReference type="SAM" id="MobiDB-lite"/>
    </source>
</evidence>
<dbReference type="EMBL" id="BAAASK010000055">
    <property type="protein sequence ID" value="GAA2705157.1"/>
    <property type="molecule type" value="Genomic_DNA"/>
</dbReference>
<sequence length="57" mass="6614">MSNNSQNRESQLIKEEQQKKRSRLSYAARRLLRKGITGILLLDKVITVIQLILDYLG</sequence>
<organism evidence="3 4">
    <name type="scientific">Streptomyces violaceolatus</name>
    <dbReference type="NCBI Taxonomy" id="67378"/>
    <lineage>
        <taxon>Bacteria</taxon>
        <taxon>Bacillati</taxon>
        <taxon>Actinomycetota</taxon>
        <taxon>Actinomycetes</taxon>
        <taxon>Kitasatosporales</taxon>
        <taxon>Streptomycetaceae</taxon>
        <taxon>Streptomyces</taxon>
        <taxon>Streptomyces violaceoruber group</taxon>
    </lineage>
</organism>
<proteinExistence type="predicted"/>
<feature type="compositionally biased region" description="Polar residues" evidence="1">
    <location>
        <begin position="1"/>
        <end position="10"/>
    </location>
</feature>
<keyword evidence="2" id="KW-1133">Transmembrane helix</keyword>
<keyword evidence="2" id="KW-0472">Membrane</keyword>